<dbReference type="EMBL" id="KI545975">
    <property type="protein sequence ID" value="EST48868.1"/>
    <property type="molecule type" value="Genomic_DNA"/>
</dbReference>
<feature type="coiled-coil region" evidence="1">
    <location>
        <begin position="330"/>
        <end position="375"/>
    </location>
</feature>
<feature type="coiled-coil region" evidence="1">
    <location>
        <begin position="228"/>
        <end position="290"/>
    </location>
</feature>
<feature type="compositionally biased region" description="Polar residues" evidence="2">
    <location>
        <begin position="82"/>
        <end position="100"/>
    </location>
</feature>
<protein>
    <submittedName>
        <fullName evidence="3">Uncharacterized protein</fullName>
    </submittedName>
</protein>
<feature type="region of interest" description="Disordered" evidence="2">
    <location>
        <begin position="82"/>
        <end position="121"/>
    </location>
</feature>
<evidence type="ECO:0000256" key="2">
    <source>
        <dbReference type="SAM" id="MobiDB-lite"/>
    </source>
</evidence>
<feature type="compositionally biased region" description="Low complexity" evidence="2">
    <location>
        <begin position="1"/>
        <end position="16"/>
    </location>
</feature>
<name>V6LX90_9EUKA</name>
<reference evidence="4" key="2">
    <citation type="submission" date="2020-12" db="EMBL/GenBank/DDBJ databases">
        <title>New Spironucleus salmonicida genome in near-complete chromosomes.</title>
        <authorList>
            <person name="Xu F."/>
            <person name="Kurt Z."/>
            <person name="Jimenez-Gonzalez A."/>
            <person name="Astvaldsson A."/>
            <person name="Andersson J.O."/>
            <person name="Svard S.G."/>
        </authorList>
    </citation>
    <scope>NUCLEOTIDE SEQUENCE</scope>
    <source>
        <strain evidence="4">ATCC 50377</strain>
    </source>
</reference>
<feature type="region of interest" description="Disordered" evidence="2">
    <location>
        <begin position="1"/>
        <end position="20"/>
    </location>
</feature>
<evidence type="ECO:0000256" key="1">
    <source>
        <dbReference type="SAM" id="Coils"/>
    </source>
</evidence>
<dbReference type="AlphaFoldDB" id="V6LX90"/>
<dbReference type="EMBL" id="AUWU02000008">
    <property type="protein sequence ID" value="KAH0569841.1"/>
    <property type="molecule type" value="Genomic_DNA"/>
</dbReference>
<reference evidence="3 4" key="1">
    <citation type="journal article" date="2014" name="PLoS Genet.">
        <title>The Genome of Spironucleus salmonicida Highlights a Fish Pathogen Adapted to Fluctuating Environments.</title>
        <authorList>
            <person name="Xu F."/>
            <person name="Jerlstrom-Hultqvist J."/>
            <person name="Einarsson E."/>
            <person name="Astvaldsson A."/>
            <person name="Svard S.G."/>
            <person name="Andersson J.O."/>
        </authorList>
    </citation>
    <scope>NUCLEOTIDE SEQUENCE</scope>
    <source>
        <strain evidence="4">ATCC 50377</strain>
    </source>
</reference>
<accession>V6LX90</accession>
<dbReference type="Proteomes" id="UP000018208">
    <property type="component" value="Unassembled WGS sequence"/>
</dbReference>
<evidence type="ECO:0000313" key="4">
    <source>
        <dbReference type="EMBL" id="KAH0569841.1"/>
    </source>
</evidence>
<dbReference type="VEuPathDB" id="GiardiaDB:SS50377_27813"/>
<keyword evidence="5" id="KW-1185">Reference proteome</keyword>
<evidence type="ECO:0000313" key="5">
    <source>
        <dbReference type="Proteomes" id="UP000018208"/>
    </source>
</evidence>
<feature type="coiled-coil region" evidence="1">
    <location>
        <begin position="172"/>
        <end position="199"/>
    </location>
</feature>
<keyword evidence="1" id="KW-0175">Coiled coil</keyword>
<gene>
    <name evidence="3" type="ORF">SS50377_10969</name>
    <name evidence="4" type="ORF">SS50377_27813</name>
</gene>
<sequence length="396" mass="45075">MESPLSRSVSNSLSQSGRKRVIKRVVVRKVRQTPQKGQLSPAFNGELFGNGSVLQDGALQASPVASPIAVINPLAISSREVSPLNSRALSNSRKPTAVTTSRSRPISRSRARGAQQKSVNQPDRFGTAIFAVKAPQTPIKHEKLPLDPLQTERNLTRQLQQQIDFLCDRELFDKLNTQIAQLQSSLKEKNNDISGLRKQLSLREKSIKSASCEDQFGKSLFEKLHDEIKYKNKENQHLKEHIKSLQNQNDKLEKRERELNTKLPLLFYKLTGENCEIDEMVNALDNIQQQEISKRMQCANLLSENDEKGSEIRMLIAEKTSLKKIISQKERKFEFDLRNLQVKNESLEEKLSQFSADYEELIKEYKNVVLRVQNNGSICAEESFDYGQFAEDGDDM</sequence>
<evidence type="ECO:0000313" key="3">
    <source>
        <dbReference type="EMBL" id="EST48868.1"/>
    </source>
</evidence>
<proteinExistence type="predicted"/>
<dbReference type="OrthoDB" id="10255404at2759"/>
<organism evidence="3">
    <name type="scientific">Spironucleus salmonicida</name>
    <dbReference type="NCBI Taxonomy" id="348837"/>
    <lineage>
        <taxon>Eukaryota</taxon>
        <taxon>Metamonada</taxon>
        <taxon>Diplomonadida</taxon>
        <taxon>Hexamitidae</taxon>
        <taxon>Hexamitinae</taxon>
        <taxon>Spironucleus</taxon>
    </lineage>
</organism>